<feature type="coiled-coil region" evidence="2">
    <location>
        <begin position="166"/>
        <end position="211"/>
    </location>
</feature>
<feature type="compositionally biased region" description="Polar residues" evidence="3">
    <location>
        <begin position="30"/>
        <end position="43"/>
    </location>
</feature>
<feature type="coiled-coil region" evidence="2">
    <location>
        <begin position="752"/>
        <end position="883"/>
    </location>
</feature>
<comment type="caution">
    <text evidence="5">The sequence shown here is derived from an EMBL/GenBank/DDBJ whole genome shotgun (WGS) entry which is preliminary data.</text>
</comment>
<dbReference type="Pfam" id="PF19046">
    <property type="entry name" value="GM130_C"/>
    <property type="match status" value="1"/>
</dbReference>
<dbReference type="GO" id="GO:0005801">
    <property type="term" value="C:cis-Golgi network"/>
    <property type="evidence" value="ECO:0007669"/>
    <property type="project" value="InterPro"/>
</dbReference>
<feature type="domain" description="Golgin subfamily A conserved" evidence="4">
    <location>
        <begin position="900"/>
        <end position="929"/>
    </location>
</feature>
<dbReference type="PANTHER" id="PTHR10881:SF46">
    <property type="entry name" value="GOLGIN SUBFAMILY A MEMBER 2"/>
    <property type="match status" value="1"/>
</dbReference>
<keyword evidence="6" id="KW-1185">Reference proteome</keyword>
<dbReference type="InterPro" id="IPR043976">
    <property type="entry name" value="GOLGA_cons_dom"/>
</dbReference>
<evidence type="ECO:0000313" key="6">
    <source>
        <dbReference type="Proteomes" id="UP001177209"/>
    </source>
</evidence>
<evidence type="ECO:0000313" key="5">
    <source>
        <dbReference type="EMBL" id="KAK1192106.1"/>
    </source>
</evidence>
<name>A0AA40GTL7_PYGPA</name>
<reference evidence="5" key="1">
    <citation type="submission" date="2021-05" db="EMBL/GenBank/DDBJ databases">
        <title>A comprehensive genomic history of the evolution of penguins.</title>
        <authorList>
            <person name="Bi X."/>
        </authorList>
    </citation>
    <scope>NUCLEOTIDE SEQUENCE</scope>
    <source>
        <strain evidence="5">Gentoo_SouthGeorgia</strain>
        <tissue evidence="5">Blood</tissue>
    </source>
</reference>
<keyword evidence="1 2" id="KW-0175">Coiled coil</keyword>
<feature type="domain" description="Golgin subfamily A conserved" evidence="4">
    <location>
        <begin position="381"/>
        <end position="883"/>
    </location>
</feature>
<dbReference type="PANTHER" id="PTHR10881">
    <property type="entry name" value="GOLGIN SUBFAMILY A MEMBER-RELATED"/>
    <property type="match status" value="1"/>
</dbReference>
<evidence type="ECO:0000259" key="4">
    <source>
        <dbReference type="Pfam" id="PF15070"/>
    </source>
</evidence>
<dbReference type="AlphaFoldDB" id="A0AA40GTL7"/>
<gene>
    <name evidence="5" type="primary">Golga2</name>
    <name evidence="5" type="ORF">KCX86_0004101</name>
</gene>
<dbReference type="Proteomes" id="UP001177209">
    <property type="component" value="Unassembled WGS sequence"/>
</dbReference>
<feature type="coiled-coil region" evidence="2">
    <location>
        <begin position="251"/>
        <end position="299"/>
    </location>
</feature>
<evidence type="ECO:0000256" key="3">
    <source>
        <dbReference type="SAM" id="MobiDB-lite"/>
    </source>
</evidence>
<feature type="non-terminal residue" evidence="5">
    <location>
        <position position="1"/>
    </location>
</feature>
<sequence>QLKEYQQKNNPGATAGTKKKRKTKEGSRPETPTNDDQQPPENIQNILKVLVSDLNRSNGVAIPSLDKRKLATDVPVLSNSNSLPSCGSVLPAPGSMQLTQIHEAEDHKNALDENRSFSSTESLRQLSEQLNGLVSQSTSYVNGESAVSSTNIKEMETRYQELAVALDSSNLTNKQLVTKIEELKQQNQEAVNQLEKEKKEFEQKFSKEQAALREQLQVHIQTIGILVSEKSELQTALGHTQQAARQKSGEAENLAARLHSSRQRVSELERTLSSISMQQKQSEKHNKELVKERDNLKLELYKRSKSSEEIKQQNSELSEKVHSLVSKNSAMKLDMEDLHKKLEMAELMIQQFSNQAGSLDANQQLQMALEEKASLETQVAQLSESLHQLQAERDRYVEKLKEERSIWQQRVQQLSEQVHTMAEEKEKHMAQIRELEANVTELLSKSAVKPMDIEPSSPAGPTAAELSLQEEIQRLQQEKEELHGQYQAQVRDNEQLSHLNREQEEQLLELEKAVQRYNEESVDRQQILEDMQSDKATISRALSQNRELKEQLAELQNGFVKLTNENMEVTSALQSEQHVKKELAKKLGQLQENLGELKETLELKTQEARGLQEQRDQYYSHLQQYTVAYQQLSAEKEELHKQYLLQTQLMDRLQHEEVQGKVTVEMHLKELQQTKESLEAVAKENKELQAQISQLAADLDGRILHRLDDGVESEAMTEEIQTSSFVIPEKFESHEEMVAFLTSAMCQVEKEREDMRQQLAAQKQQCRSLLQQIAALRQEQQHNVMLGGDSTMDTVPVEVHEALKTAMEKLQSRFTDLMREKADLKERLEELEHRCIQLSGETDTIGEYIALYQSQRAILKQRHQEKEEYISRLAQDKEEMKARNLFWMCTFHRLSFTLVQMKLLELQDLVMRLVRERNEWYSKYVAAAQNPELLASQNESVLPAERRIELNATDGEGLREVNLSDEAEQEAAVLHQSGFSPIDSKAAQPSQEDPTAKQIMQLLREIQNPQERLGSLLENPCIPFFYRADENDEVKIMVV</sequence>
<feature type="region of interest" description="Disordered" evidence="3">
    <location>
        <begin position="1"/>
        <end position="43"/>
    </location>
</feature>
<dbReference type="InterPro" id="IPR043937">
    <property type="entry name" value="GOLGA_C"/>
</dbReference>
<feature type="coiled-coil region" evidence="2">
    <location>
        <begin position="335"/>
        <end position="698"/>
    </location>
</feature>
<evidence type="ECO:0000256" key="1">
    <source>
        <dbReference type="ARBA" id="ARBA00023054"/>
    </source>
</evidence>
<organism evidence="5 6">
    <name type="scientific">Pygoscelis papua</name>
    <name type="common">Gentoo penguin</name>
    <dbReference type="NCBI Taxonomy" id="30457"/>
    <lineage>
        <taxon>Eukaryota</taxon>
        <taxon>Metazoa</taxon>
        <taxon>Chordata</taxon>
        <taxon>Craniata</taxon>
        <taxon>Vertebrata</taxon>
        <taxon>Euteleostomi</taxon>
        <taxon>Archelosauria</taxon>
        <taxon>Archosauria</taxon>
        <taxon>Dinosauria</taxon>
        <taxon>Saurischia</taxon>
        <taxon>Theropoda</taxon>
        <taxon>Coelurosauria</taxon>
        <taxon>Aves</taxon>
        <taxon>Neognathae</taxon>
        <taxon>Neoaves</taxon>
        <taxon>Aequornithes</taxon>
        <taxon>Sphenisciformes</taxon>
        <taxon>Spheniscidae</taxon>
        <taxon>Pygoscelis</taxon>
    </lineage>
</organism>
<dbReference type="EMBL" id="JAHCLZ010009202">
    <property type="protein sequence ID" value="KAK1192106.1"/>
    <property type="molecule type" value="Genomic_DNA"/>
</dbReference>
<dbReference type="Pfam" id="PF15070">
    <property type="entry name" value="GOLGA2L5"/>
    <property type="match status" value="2"/>
</dbReference>
<dbReference type="GO" id="GO:0007030">
    <property type="term" value="P:Golgi organization"/>
    <property type="evidence" value="ECO:0007669"/>
    <property type="project" value="TreeGrafter"/>
</dbReference>
<accession>A0AA40GTL7</accession>
<evidence type="ECO:0000256" key="2">
    <source>
        <dbReference type="SAM" id="Coils"/>
    </source>
</evidence>
<dbReference type="GO" id="GO:0032580">
    <property type="term" value="C:Golgi cisterna membrane"/>
    <property type="evidence" value="ECO:0007669"/>
    <property type="project" value="TreeGrafter"/>
</dbReference>
<dbReference type="InterPro" id="IPR024858">
    <property type="entry name" value="GOLGA"/>
</dbReference>
<feature type="non-terminal residue" evidence="5">
    <location>
        <position position="1039"/>
    </location>
</feature>
<protein>
    <submittedName>
        <fullName evidence="5">GOGA2 protein</fullName>
    </submittedName>
</protein>
<dbReference type="GO" id="GO:0000137">
    <property type="term" value="C:Golgi cis cisterna"/>
    <property type="evidence" value="ECO:0007669"/>
    <property type="project" value="TreeGrafter"/>
</dbReference>
<proteinExistence type="predicted"/>